<name>A0A183DTL8_9BILA</name>
<keyword evidence="3" id="KW-1185">Reference proteome</keyword>
<accession>A0A183DTL8</accession>
<evidence type="ECO:0000313" key="4">
    <source>
        <dbReference type="WBParaSite" id="GPUH_0001207301-mRNA-1"/>
    </source>
</evidence>
<dbReference type="Pfam" id="PF07714">
    <property type="entry name" value="PK_Tyr_Ser-Thr"/>
    <property type="match status" value="1"/>
</dbReference>
<dbReference type="InterPro" id="IPR001245">
    <property type="entry name" value="Ser-Thr/Tyr_kinase_cat_dom"/>
</dbReference>
<evidence type="ECO:0000313" key="2">
    <source>
        <dbReference type="EMBL" id="VDN19772.1"/>
    </source>
</evidence>
<dbReference type="OrthoDB" id="5912975at2759"/>
<dbReference type="EMBL" id="UYRT01079007">
    <property type="protein sequence ID" value="VDN19772.1"/>
    <property type="molecule type" value="Genomic_DNA"/>
</dbReference>
<dbReference type="GO" id="GO:0005524">
    <property type="term" value="F:ATP binding"/>
    <property type="evidence" value="ECO:0007669"/>
    <property type="project" value="InterPro"/>
</dbReference>
<dbReference type="GO" id="GO:0004672">
    <property type="term" value="F:protein kinase activity"/>
    <property type="evidence" value="ECO:0007669"/>
    <property type="project" value="InterPro"/>
</dbReference>
<dbReference type="AlphaFoldDB" id="A0A183DTL8"/>
<evidence type="ECO:0000313" key="3">
    <source>
        <dbReference type="Proteomes" id="UP000271098"/>
    </source>
</evidence>
<protein>
    <submittedName>
        <fullName evidence="4">Protein kinase domain-containing protein</fullName>
    </submittedName>
</protein>
<reference evidence="2 3" key="2">
    <citation type="submission" date="2018-11" db="EMBL/GenBank/DDBJ databases">
        <authorList>
            <consortium name="Pathogen Informatics"/>
        </authorList>
    </citation>
    <scope>NUCLEOTIDE SEQUENCE [LARGE SCALE GENOMIC DNA]</scope>
</reference>
<dbReference type="Proteomes" id="UP000271098">
    <property type="component" value="Unassembled WGS sequence"/>
</dbReference>
<sequence>MCEFLQVLSSGHYGRIYVGKLQAKTGKETMDVAVKGCKDAAKYVHMKALVDELRIMIAIRSHPNVLCLIGAVTENIRKSALAFCYFATHSLYFEKSCLKNSTFKFIMAFQQANKVTMYM</sequence>
<dbReference type="SUPFAM" id="SSF56112">
    <property type="entry name" value="Protein kinase-like (PK-like)"/>
    <property type="match status" value="1"/>
</dbReference>
<dbReference type="InterPro" id="IPR000719">
    <property type="entry name" value="Prot_kinase_dom"/>
</dbReference>
<evidence type="ECO:0000259" key="1">
    <source>
        <dbReference type="PROSITE" id="PS50011"/>
    </source>
</evidence>
<dbReference type="WBParaSite" id="GPUH_0001207301-mRNA-1">
    <property type="protein sequence ID" value="GPUH_0001207301-mRNA-1"/>
    <property type="gene ID" value="GPUH_0001207301"/>
</dbReference>
<reference evidence="4" key="1">
    <citation type="submission" date="2016-06" db="UniProtKB">
        <authorList>
            <consortium name="WormBaseParasite"/>
        </authorList>
    </citation>
    <scope>IDENTIFICATION</scope>
</reference>
<dbReference type="PROSITE" id="PS50011">
    <property type="entry name" value="PROTEIN_KINASE_DOM"/>
    <property type="match status" value="1"/>
</dbReference>
<organism evidence="4">
    <name type="scientific">Gongylonema pulchrum</name>
    <dbReference type="NCBI Taxonomy" id="637853"/>
    <lineage>
        <taxon>Eukaryota</taxon>
        <taxon>Metazoa</taxon>
        <taxon>Ecdysozoa</taxon>
        <taxon>Nematoda</taxon>
        <taxon>Chromadorea</taxon>
        <taxon>Rhabditida</taxon>
        <taxon>Spirurina</taxon>
        <taxon>Spiruromorpha</taxon>
        <taxon>Spiruroidea</taxon>
        <taxon>Gongylonematidae</taxon>
        <taxon>Gongylonema</taxon>
    </lineage>
</organism>
<feature type="domain" description="Protein kinase" evidence="1">
    <location>
        <begin position="2"/>
        <end position="119"/>
    </location>
</feature>
<dbReference type="InterPro" id="IPR011009">
    <property type="entry name" value="Kinase-like_dom_sf"/>
</dbReference>
<dbReference type="Gene3D" id="3.30.200.20">
    <property type="entry name" value="Phosphorylase Kinase, domain 1"/>
    <property type="match status" value="1"/>
</dbReference>
<gene>
    <name evidence="2" type="ORF">GPUH_LOCUS12059</name>
</gene>
<proteinExistence type="predicted"/>